<proteinExistence type="predicted"/>
<dbReference type="Pfam" id="PF00553">
    <property type="entry name" value="CBM_2"/>
    <property type="match status" value="1"/>
</dbReference>
<sequence length="467" mass="47858">MRIFPARPPRALVTRPRPALPARLRPAMAAWRRPTPAGRLRSALAAGAAVTAAVAVTGTALLTGPASAAVGCRVDYTPNTWPGGFTANIKVSPGDSAVSSWTVTWTYGGDERVTNGWNATVSQSGKVVTARNVSYNGSIPAGGSTEFGVQGTYGSGGGAPTGFTLNGVACNGVGPTGVPTTSVPTSAPPTVSPTTAPPTSAPPTVPPTTAPPTTTPPTTTPPTTTPPTSAPPTSAPPPAGCAGAALCDGFEGQTGSTPSGDWTVVNPDCSGAGTATIDASTAHSGSRSVKVTGAAGYCNHVFVKSTRNLSGVGSVRYGRLWVRHTTAQPTDHTTMLAMNDAADGNRDLRMGGQNGAMQWNRSSDDATLPEQSPAGVAQSVPLPTNRWACVEFMVDGSTGQLRTWLDGNPIAGLTADGTPTHDIDGQWYNRTWRPQLTDLKFGWESYGNGADTLWYDDVALGTTRIGC</sequence>
<dbReference type="EMBL" id="JBHLUE010000002">
    <property type="protein sequence ID" value="MFC0563134.1"/>
    <property type="molecule type" value="Genomic_DNA"/>
</dbReference>
<dbReference type="SMART" id="SM00637">
    <property type="entry name" value="CBD_II"/>
    <property type="match status" value="1"/>
</dbReference>
<dbReference type="Pfam" id="PF21340">
    <property type="entry name" value="Polysacc_lyase-like"/>
    <property type="match status" value="1"/>
</dbReference>
<accession>A0ABV6NRU6</accession>
<evidence type="ECO:0000256" key="1">
    <source>
        <dbReference type="SAM" id="MobiDB-lite"/>
    </source>
</evidence>
<gene>
    <name evidence="3" type="ORF">ACFFHU_02985</name>
</gene>
<comment type="caution">
    <text evidence="3">The sequence shown here is derived from an EMBL/GenBank/DDBJ whole genome shotgun (WGS) entry which is preliminary data.</text>
</comment>
<dbReference type="InterPro" id="IPR001919">
    <property type="entry name" value="CBD2"/>
</dbReference>
<dbReference type="Gene3D" id="2.60.120.200">
    <property type="match status" value="1"/>
</dbReference>
<organism evidence="3 4">
    <name type="scientific">Plantactinospora siamensis</name>
    <dbReference type="NCBI Taxonomy" id="555372"/>
    <lineage>
        <taxon>Bacteria</taxon>
        <taxon>Bacillati</taxon>
        <taxon>Actinomycetota</taxon>
        <taxon>Actinomycetes</taxon>
        <taxon>Micromonosporales</taxon>
        <taxon>Micromonosporaceae</taxon>
        <taxon>Plantactinospora</taxon>
    </lineage>
</organism>
<dbReference type="Gene3D" id="2.60.40.290">
    <property type="match status" value="1"/>
</dbReference>
<keyword evidence="4" id="KW-1185">Reference proteome</keyword>
<dbReference type="RefSeq" id="WP_377335378.1">
    <property type="nucleotide sequence ID" value="NZ_JBHLUE010000002.1"/>
</dbReference>
<dbReference type="PROSITE" id="PS51173">
    <property type="entry name" value="CBM2"/>
    <property type="match status" value="1"/>
</dbReference>
<reference evidence="3 4" key="1">
    <citation type="submission" date="2024-09" db="EMBL/GenBank/DDBJ databases">
        <authorList>
            <person name="Sun Q."/>
            <person name="Mori K."/>
        </authorList>
    </citation>
    <scope>NUCLEOTIDE SEQUENCE [LARGE SCALE GENOMIC DNA]</scope>
    <source>
        <strain evidence="3 4">TBRC 2205</strain>
    </source>
</reference>
<dbReference type="InterPro" id="IPR013320">
    <property type="entry name" value="ConA-like_dom_sf"/>
</dbReference>
<dbReference type="InterPro" id="IPR012291">
    <property type="entry name" value="CBM2_carb-bd_dom_sf"/>
</dbReference>
<evidence type="ECO:0000313" key="3">
    <source>
        <dbReference type="EMBL" id="MFC0563134.1"/>
    </source>
</evidence>
<feature type="region of interest" description="Disordered" evidence="1">
    <location>
        <begin position="179"/>
        <end position="246"/>
    </location>
</feature>
<dbReference type="SUPFAM" id="SSF49899">
    <property type="entry name" value="Concanavalin A-like lectins/glucanases"/>
    <property type="match status" value="1"/>
</dbReference>
<protein>
    <submittedName>
        <fullName evidence="3">Cellulose-binding domain-containing protein</fullName>
    </submittedName>
</protein>
<name>A0ABV6NRU6_9ACTN</name>
<dbReference type="Proteomes" id="UP001589894">
    <property type="component" value="Unassembled WGS sequence"/>
</dbReference>
<dbReference type="SUPFAM" id="SSF49384">
    <property type="entry name" value="Carbohydrate-binding domain"/>
    <property type="match status" value="1"/>
</dbReference>
<feature type="domain" description="CBM2" evidence="2">
    <location>
        <begin position="65"/>
        <end position="173"/>
    </location>
</feature>
<evidence type="ECO:0000259" key="2">
    <source>
        <dbReference type="PROSITE" id="PS51173"/>
    </source>
</evidence>
<feature type="compositionally biased region" description="Pro residues" evidence="1">
    <location>
        <begin position="186"/>
        <end position="239"/>
    </location>
</feature>
<dbReference type="InterPro" id="IPR008965">
    <property type="entry name" value="CBM2/CBM3_carb-bd_dom_sf"/>
</dbReference>
<dbReference type="InterPro" id="IPR048955">
    <property type="entry name" value="Cip1-like_core"/>
</dbReference>
<evidence type="ECO:0000313" key="4">
    <source>
        <dbReference type="Proteomes" id="UP001589894"/>
    </source>
</evidence>